<feature type="region of interest" description="Disordered" evidence="1">
    <location>
        <begin position="416"/>
        <end position="451"/>
    </location>
</feature>
<proteinExistence type="predicted"/>
<dbReference type="Proteomes" id="UP000713904">
    <property type="component" value="Unassembled WGS sequence"/>
</dbReference>
<dbReference type="EMBL" id="JABGBW010000003">
    <property type="protein sequence ID" value="MBC2576166.1"/>
    <property type="molecule type" value="Genomic_DNA"/>
</dbReference>
<accession>A0ABR6TL87</accession>
<comment type="caution">
    <text evidence="2">The sequence shown here is derived from an EMBL/GenBank/DDBJ whole genome shotgun (WGS) entry which is preliminary data.</text>
</comment>
<evidence type="ECO:0000256" key="1">
    <source>
        <dbReference type="SAM" id="MobiDB-lite"/>
    </source>
</evidence>
<name>A0ABR6TL87_9FIRM</name>
<organism evidence="2 3">
    <name type="scientific">Peptostreptococcus canis</name>
    <dbReference type="NCBI Taxonomy" id="1159213"/>
    <lineage>
        <taxon>Bacteria</taxon>
        <taxon>Bacillati</taxon>
        <taxon>Bacillota</taxon>
        <taxon>Clostridia</taxon>
        <taxon>Peptostreptococcales</taxon>
        <taxon>Peptostreptococcaceae</taxon>
        <taxon>Peptostreptococcus</taxon>
    </lineage>
</organism>
<keyword evidence="3" id="KW-1185">Reference proteome</keyword>
<protein>
    <recommendedName>
        <fullName evidence="4">Type IV pilus assembly protein PilM</fullName>
    </recommendedName>
</protein>
<evidence type="ECO:0000313" key="2">
    <source>
        <dbReference type="EMBL" id="MBC2576166.1"/>
    </source>
</evidence>
<sequence>MNKNTYMLFESQGIRLIIIKKDSRRNGVDVLLDTFLPLNLKSLNSKDNIKDISFQIINYIEKIERKNKVKINKIKFLDQGQSIITKELEIVKNSKKKTICEYIEIEMAQFLSVDISKYNTIYSNIKELDKDFMSITAILYPKYMLDIIDMIYKVRKIECTNLYLYYQVSQEILKEKLSEETCTVVDFRKRDAVLSVIENGTTVNTMVIEEIDIDENIIYFLNKKEKVIFLGDEKNDICGTLKNSIENYSIINDSEYMHIKFLEKRKNTSIFRKNRNKIGILNLVDEFDNNEFYNSVFKIWFVFILVISILTMRNYLDMSKLEQNLSENNQGIRKEVKEDVSLKGYKNLFGIDVNEIIEITNLLSDNISEFRVNKEGINLSFYCNDAKELDNVTSNSTFERMNILSIENEKEIIENFGKNDENDRENKNDNSDISDIKDKSNKQNDKKERKIVNRIRVNLKR</sequence>
<evidence type="ECO:0000313" key="3">
    <source>
        <dbReference type="Proteomes" id="UP000713904"/>
    </source>
</evidence>
<gene>
    <name evidence="2" type="ORF">HLB29_05650</name>
</gene>
<evidence type="ECO:0008006" key="4">
    <source>
        <dbReference type="Google" id="ProtNLM"/>
    </source>
</evidence>
<reference evidence="2 3" key="1">
    <citation type="submission" date="2020-05" db="EMBL/GenBank/DDBJ databases">
        <title>Draft genome of xy-202 and genomic insight in genome of the genus Peptostreptococcus.</title>
        <authorList>
            <person name="Zhang Z."/>
        </authorList>
    </citation>
    <scope>NUCLEOTIDE SEQUENCE [LARGE SCALE GENOMIC DNA]</scope>
    <source>
        <strain evidence="2 3">DSM 27025</strain>
    </source>
</reference>
<dbReference type="RefSeq" id="WP_185624190.1">
    <property type="nucleotide sequence ID" value="NZ_JABGBW010000003.1"/>
</dbReference>